<name>A0A7W7Z940_9BACT</name>
<dbReference type="InterPro" id="IPR039426">
    <property type="entry name" value="TonB-dep_rcpt-like"/>
</dbReference>
<dbReference type="AlphaFoldDB" id="A0A7W7Z940"/>
<keyword evidence="10" id="KW-1185">Reference proteome</keyword>
<dbReference type="GO" id="GO:0009279">
    <property type="term" value="C:cell outer membrane"/>
    <property type="evidence" value="ECO:0007669"/>
    <property type="project" value="UniProtKB-SubCell"/>
</dbReference>
<accession>A0A7W7Z940</accession>
<comment type="caution">
    <text evidence="9">The sequence shown here is derived from an EMBL/GenBank/DDBJ whole genome shotgun (WGS) entry which is preliminary data.</text>
</comment>
<dbReference type="RefSeq" id="WP_184213375.1">
    <property type="nucleotide sequence ID" value="NZ_JACHIP010000001.1"/>
</dbReference>
<keyword evidence="2" id="KW-0813">Transport</keyword>
<dbReference type="InterPro" id="IPR008969">
    <property type="entry name" value="CarboxyPept-like_regulatory"/>
</dbReference>
<gene>
    <name evidence="9" type="ORF">HDF16_000268</name>
</gene>
<dbReference type="Gene3D" id="2.60.40.1120">
    <property type="entry name" value="Carboxypeptidase-like, regulatory domain"/>
    <property type="match status" value="1"/>
</dbReference>
<evidence type="ECO:0000259" key="8">
    <source>
        <dbReference type="Pfam" id="PF25183"/>
    </source>
</evidence>
<feature type="domain" description="TonB-dependent transporter Oar-like beta-barrel" evidence="8">
    <location>
        <begin position="218"/>
        <end position="1134"/>
    </location>
</feature>
<evidence type="ECO:0000313" key="10">
    <source>
        <dbReference type="Proteomes" id="UP000540989"/>
    </source>
</evidence>
<organism evidence="9 10">
    <name type="scientific">Granulicella aggregans</name>
    <dbReference type="NCBI Taxonomy" id="474949"/>
    <lineage>
        <taxon>Bacteria</taxon>
        <taxon>Pseudomonadati</taxon>
        <taxon>Acidobacteriota</taxon>
        <taxon>Terriglobia</taxon>
        <taxon>Terriglobales</taxon>
        <taxon>Acidobacteriaceae</taxon>
        <taxon>Granulicella</taxon>
    </lineage>
</organism>
<dbReference type="PANTHER" id="PTHR30069:SF29">
    <property type="entry name" value="HEMOGLOBIN AND HEMOGLOBIN-HAPTOGLOBIN-BINDING PROTEIN 1-RELATED"/>
    <property type="match status" value="1"/>
</dbReference>
<evidence type="ECO:0000256" key="7">
    <source>
        <dbReference type="ARBA" id="ARBA00023237"/>
    </source>
</evidence>
<dbReference type="Proteomes" id="UP000540989">
    <property type="component" value="Unassembled WGS sequence"/>
</dbReference>
<dbReference type="InterPro" id="IPR057601">
    <property type="entry name" value="Oar-like_b-barrel"/>
</dbReference>
<protein>
    <recommendedName>
        <fullName evidence="8">TonB-dependent transporter Oar-like beta-barrel domain-containing protein</fullName>
    </recommendedName>
</protein>
<evidence type="ECO:0000256" key="3">
    <source>
        <dbReference type="ARBA" id="ARBA00022452"/>
    </source>
</evidence>
<dbReference type="Pfam" id="PF13620">
    <property type="entry name" value="CarboxypepD_reg"/>
    <property type="match status" value="1"/>
</dbReference>
<dbReference type="SUPFAM" id="SSF49464">
    <property type="entry name" value="Carboxypeptidase regulatory domain-like"/>
    <property type="match status" value="1"/>
</dbReference>
<dbReference type="Gene3D" id="2.40.170.20">
    <property type="entry name" value="TonB-dependent receptor, beta-barrel domain"/>
    <property type="match status" value="1"/>
</dbReference>
<keyword evidence="6" id="KW-0472">Membrane</keyword>
<dbReference type="EMBL" id="JACHIP010000001">
    <property type="protein sequence ID" value="MBB5055599.1"/>
    <property type="molecule type" value="Genomic_DNA"/>
</dbReference>
<comment type="subcellular location">
    <subcellularLocation>
        <location evidence="1">Cell outer membrane</location>
        <topology evidence="1">Multi-pass membrane protein</topology>
    </subcellularLocation>
</comment>
<dbReference type="PANTHER" id="PTHR30069">
    <property type="entry name" value="TONB-DEPENDENT OUTER MEMBRANE RECEPTOR"/>
    <property type="match status" value="1"/>
</dbReference>
<dbReference type="Pfam" id="PF25183">
    <property type="entry name" value="OMP_b-brl_4"/>
    <property type="match status" value="1"/>
</dbReference>
<sequence length="1141" mass="123713">MALAQANAGVTGTITDATGAVVSGANVTITNDGTSVASHLTSSSAGSYTAKGLNPGRYTITVDAPGFKKAVLTGVNVDVSVIATLDITLSNGDASETVEVTSSAIALNTTEPQLGSTIEPEVVAALPVQVSGRGRQIDQLQFLAPGVTGDSFSHRDGGGADFEQEILYNGIPVAQPETEGYTQNFNPPFEMVQEFRVERSTFAAQFGLGQGALTYQMASGTNKYHGDLFEINRNSLFDSVGFFNGKAYNANNPHDHAPTDHENNYGFTIGGPIRIPHLYDGRDKTFGHYSQEWYKQNNSDTDQATVPTAREKTGDFTDYVDGTGQLIKIYDPKTGQQFVCNGVANVICPDRISPLSATLLPFLPDPDLPGLDKNKSPTPNTIPNIQHNWGFTVDQVLTQSQGIHFSMWHNNFHNTGFDNPPFVVAPNPLSSLRDYPNKGSGYLLTYNNALTSHLAMTAGIGWIGEINNQFNNNRYDFAGAQPGAIPVIPNMIFDGQHSLTKWGVNGANTGSVNRKLGIAVVNNWLWSKGRHTFNIGGEFRRAYQDDNEEQTAGGAFNFSQRTTATPDALGTTGSSFASYLLGIPDSDNRANSQELKLRNLDISPYVQDDIKLTSKLTLNVGVRWDIQVPFTENGNKVVFFNPKGTDAHFANASGNPIPGAATKFGSCDGCAGFTRAETHFGHVGPRVGFAYKLNNKSVIQAGFAVAFLNGGAYEYGTNKVAVNFGNLLVGTYNRNSTGSTSSAVGQWDTGTPILPNPPATPFSTGLGAGTQIEAFDGKKSGFAPYSQQWNVNYQRELPYNLFLTAAWIGNRVIHLPSNINRIDQLDPKYLALGDDLNLKFDDGTAQAKGYTVPYQNFVADFGGSATVAQALAPYPQYSYIANNFEGYGTNYYQSAQIEVDKRFTNGLSFLIGYTLSHQMDNASSGFSTFTNGGINKYDQKPEWAVSSSDELETLKVSGTYQLPIGPNKKFLNNRGVTGQLAGGWQIGWITSYQSGTPFGATQNGQPFPNGFYRPTRVSSVPLGTASYSRARDSFAGKVSKPIFDPTSFVDAPKYVLTDTKRNFSELRNPANYNEAANVSKKFFFGDRFTGVLQIDYFNVLNRTRFNGPDSNVDDKGQFGYVISTGSQIPNRQGQAQFRLEF</sequence>
<evidence type="ECO:0000256" key="4">
    <source>
        <dbReference type="ARBA" id="ARBA00022692"/>
    </source>
</evidence>
<dbReference type="GO" id="GO:0015344">
    <property type="term" value="F:siderophore uptake transmembrane transporter activity"/>
    <property type="evidence" value="ECO:0007669"/>
    <property type="project" value="TreeGrafter"/>
</dbReference>
<proteinExistence type="predicted"/>
<dbReference type="SUPFAM" id="SSF56935">
    <property type="entry name" value="Porins"/>
    <property type="match status" value="1"/>
</dbReference>
<evidence type="ECO:0000256" key="1">
    <source>
        <dbReference type="ARBA" id="ARBA00004571"/>
    </source>
</evidence>
<keyword evidence="4" id="KW-0812">Transmembrane</keyword>
<evidence type="ECO:0000256" key="6">
    <source>
        <dbReference type="ARBA" id="ARBA00023136"/>
    </source>
</evidence>
<keyword evidence="3" id="KW-1134">Transmembrane beta strand</keyword>
<evidence type="ECO:0000256" key="2">
    <source>
        <dbReference type="ARBA" id="ARBA00022448"/>
    </source>
</evidence>
<keyword evidence="5" id="KW-0732">Signal</keyword>
<dbReference type="GO" id="GO:0044718">
    <property type="term" value="P:siderophore transmembrane transport"/>
    <property type="evidence" value="ECO:0007669"/>
    <property type="project" value="TreeGrafter"/>
</dbReference>
<evidence type="ECO:0000313" key="9">
    <source>
        <dbReference type="EMBL" id="MBB5055599.1"/>
    </source>
</evidence>
<dbReference type="InterPro" id="IPR036942">
    <property type="entry name" value="Beta-barrel_TonB_sf"/>
</dbReference>
<keyword evidence="7" id="KW-0998">Cell outer membrane</keyword>
<evidence type="ECO:0000256" key="5">
    <source>
        <dbReference type="ARBA" id="ARBA00022729"/>
    </source>
</evidence>
<reference evidence="9 10" key="1">
    <citation type="submission" date="2020-08" db="EMBL/GenBank/DDBJ databases">
        <title>Genomic Encyclopedia of Type Strains, Phase IV (KMG-V): Genome sequencing to study the core and pangenomes of soil and plant-associated prokaryotes.</title>
        <authorList>
            <person name="Whitman W."/>
        </authorList>
    </citation>
    <scope>NUCLEOTIDE SEQUENCE [LARGE SCALE GENOMIC DNA]</scope>
    <source>
        <strain evidence="9 10">M8UP14</strain>
    </source>
</reference>